<dbReference type="Proteomes" id="UP001054889">
    <property type="component" value="Unassembled WGS sequence"/>
</dbReference>
<dbReference type="AlphaFoldDB" id="A0AAV5D118"/>
<dbReference type="PANTHER" id="PTHR18868:SF37">
    <property type="entry name" value="OS07G0665300 PROTEIN"/>
    <property type="match status" value="1"/>
</dbReference>
<reference evidence="1" key="2">
    <citation type="submission" date="2021-12" db="EMBL/GenBank/DDBJ databases">
        <title>Resequencing data analysis of finger millet.</title>
        <authorList>
            <person name="Hatakeyama M."/>
            <person name="Aluri S."/>
            <person name="Balachadran M.T."/>
            <person name="Sivarajan S.R."/>
            <person name="Poveda L."/>
            <person name="Shimizu-Inatsugi R."/>
            <person name="Schlapbach R."/>
            <person name="Sreeman S.M."/>
            <person name="Shimizu K.K."/>
        </authorList>
    </citation>
    <scope>NUCLEOTIDE SEQUENCE</scope>
</reference>
<keyword evidence="2" id="KW-1185">Reference proteome</keyword>
<evidence type="ECO:0000313" key="2">
    <source>
        <dbReference type="Proteomes" id="UP001054889"/>
    </source>
</evidence>
<gene>
    <name evidence="1" type="primary">ga21640</name>
    <name evidence="1" type="ORF">PR202_ga21640</name>
</gene>
<name>A0AAV5D118_ELECO</name>
<organism evidence="1 2">
    <name type="scientific">Eleusine coracana subsp. coracana</name>
    <dbReference type="NCBI Taxonomy" id="191504"/>
    <lineage>
        <taxon>Eukaryota</taxon>
        <taxon>Viridiplantae</taxon>
        <taxon>Streptophyta</taxon>
        <taxon>Embryophyta</taxon>
        <taxon>Tracheophyta</taxon>
        <taxon>Spermatophyta</taxon>
        <taxon>Magnoliopsida</taxon>
        <taxon>Liliopsida</taxon>
        <taxon>Poales</taxon>
        <taxon>Poaceae</taxon>
        <taxon>PACMAD clade</taxon>
        <taxon>Chloridoideae</taxon>
        <taxon>Cynodonteae</taxon>
        <taxon>Eleusininae</taxon>
        <taxon>Eleusine</taxon>
    </lineage>
</organism>
<dbReference type="EMBL" id="BQKI01000010">
    <property type="protein sequence ID" value="GJN04121.1"/>
    <property type="molecule type" value="Genomic_DNA"/>
</dbReference>
<sequence>MHDTSASLIRASGGESMIHDNLRVSAAVLVTIVISFSNEVGWQPMTGKKPTKAKLWIERAGIGGPLIDTFGNFIGLNFYHEKETSYIPRKVIQELLNEFDAKRHKAVTINKGDSNRWVVPEPYWSYPPIPLTEVVTEETLIIRVLKLSNVSHFSSGPIRHRRPAGIARLVLPRKPPTSRAIASECSSCGERASAVLDPVTSVVGCASCGAAEFVNAANVFDRRLPSRIDLHASFIRIHSDSAYRDNKLAAASETIAPRIGFSPTRDAEALRIAKSATDGNLSADND</sequence>
<dbReference type="PANTHER" id="PTHR18868">
    <property type="entry name" value="OS07G0665300 PROTEIN-RELATED"/>
    <property type="match status" value="1"/>
</dbReference>
<evidence type="ECO:0000313" key="1">
    <source>
        <dbReference type="EMBL" id="GJN04121.1"/>
    </source>
</evidence>
<proteinExistence type="predicted"/>
<comment type="caution">
    <text evidence="1">The sequence shown here is derived from an EMBL/GenBank/DDBJ whole genome shotgun (WGS) entry which is preliminary data.</text>
</comment>
<accession>A0AAV5D118</accession>
<protein>
    <submittedName>
        <fullName evidence="1">Uncharacterized protein</fullName>
    </submittedName>
</protein>
<reference evidence="1" key="1">
    <citation type="journal article" date="2018" name="DNA Res.">
        <title>Multiple hybrid de novo genome assembly of finger millet, an orphan allotetraploid crop.</title>
        <authorList>
            <person name="Hatakeyama M."/>
            <person name="Aluri S."/>
            <person name="Balachadran M.T."/>
            <person name="Sivarajan S.R."/>
            <person name="Patrignani A."/>
            <person name="Gruter S."/>
            <person name="Poveda L."/>
            <person name="Shimizu-Inatsugi R."/>
            <person name="Baeten J."/>
            <person name="Francoijs K.J."/>
            <person name="Nataraja K.N."/>
            <person name="Reddy Y.A.N."/>
            <person name="Phadnis S."/>
            <person name="Ravikumar R.L."/>
            <person name="Schlapbach R."/>
            <person name="Sreeman S.M."/>
            <person name="Shimizu K.K."/>
        </authorList>
    </citation>
    <scope>NUCLEOTIDE SEQUENCE</scope>
</reference>